<gene>
    <name evidence="2" type="ORF">HNQ80_003529</name>
</gene>
<dbReference type="AlphaFoldDB" id="A0A841KZK9"/>
<protein>
    <submittedName>
        <fullName evidence="2">PTS system glucitol/sorbitol-specific IIA component</fullName>
    </submittedName>
</protein>
<evidence type="ECO:0000256" key="1">
    <source>
        <dbReference type="PROSITE-ProRule" id="PRU00420"/>
    </source>
</evidence>
<dbReference type="SUPFAM" id="SSF141530">
    <property type="entry name" value="PTSIIA/GutA-like"/>
    <property type="match status" value="1"/>
</dbReference>
<name>A0A841KZK9_9FIRM</name>
<dbReference type="Pfam" id="PF03829">
    <property type="entry name" value="PTSIIA_gutA"/>
    <property type="match status" value="1"/>
</dbReference>
<evidence type="ECO:0000313" key="3">
    <source>
        <dbReference type="Proteomes" id="UP000579281"/>
    </source>
</evidence>
<proteinExistence type="predicted"/>
<accession>A0A841KZK9</accession>
<dbReference type="InterPro" id="IPR004716">
    <property type="entry name" value="PTS_IIA_glucitol/sorbitol-sp"/>
</dbReference>
<keyword evidence="3" id="KW-1185">Reference proteome</keyword>
<dbReference type="PANTHER" id="PTHR40398">
    <property type="entry name" value="PTS SYSTEM GLUCITOL/SORBITOL-SPECIFIC EIIA COMPONENT"/>
    <property type="match status" value="1"/>
</dbReference>
<feature type="modified residue" description="Phosphohistidine; by HPr" evidence="1">
    <location>
        <position position="41"/>
    </location>
</feature>
<dbReference type="Gene3D" id="2.40.33.40">
    <property type="entry name" value="Phosphotransferase system, glucitol/sorbitol-specific IIA component"/>
    <property type="match status" value="1"/>
</dbReference>
<organism evidence="2 3">
    <name type="scientific">Anaerosolibacter carboniphilus</name>
    <dbReference type="NCBI Taxonomy" id="1417629"/>
    <lineage>
        <taxon>Bacteria</taxon>
        <taxon>Bacillati</taxon>
        <taxon>Bacillota</taxon>
        <taxon>Clostridia</taxon>
        <taxon>Peptostreptococcales</taxon>
        <taxon>Thermotaleaceae</taxon>
        <taxon>Anaerosolibacter</taxon>
    </lineage>
</organism>
<dbReference type="PANTHER" id="PTHR40398:SF1">
    <property type="entry name" value="PTS SYSTEM GLUCITOL_SORBITOL-SPECIFIC EIIA COMPONENT"/>
    <property type="match status" value="1"/>
</dbReference>
<dbReference type="InterPro" id="IPR036665">
    <property type="entry name" value="PTS_IIA_glucitol/sorbitol_sf"/>
</dbReference>
<comment type="caution">
    <text evidence="2">The sequence shown here is derived from an EMBL/GenBank/DDBJ whole genome shotgun (WGS) entry which is preliminary data.</text>
</comment>
<dbReference type="GO" id="GO:0005737">
    <property type="term" value="C:cytoplasm"/>
    <property type="evidence" value="ECO:0007669"/>
    <property type="project" value="InterPro"/>
</dbReference>
<dbReference type="PROSITE" id="PS51097">
    <property type="entry name" value="PTS_EIIA_TYPE_5"/>
    <property type="match status" value="1"/>
</dbReference>
<dbReference type="EMBL" id="JACHEN010000023">
    <property type="protein sequence ID" value="MBB6217410.1"/>
    <property type="molecule type" value="Genomic_DNA"/>
</dbReference>
<evidence type="ECO:0000313" key="2">
    <source>
        <dbReference type="EMBL" id="MBB6217410.1"/>
    </source>
</evidence>
<reference evidence="2 3" key="1">
    <citation type="submission" date="2020-08" db="EMBL/GenBank/DDBJ databases">
        <title>Genomic Encyclopedia of Type Strains, Phase IV (KMG-IV): sequencing the most valuable type-strain genomes for metagenomic binning, comparative biology and taxonomic classification.</title>
        <authorList>
            <person name="Goeker M."/>
        </authorList>
    </citation>
    <scope>NUCLEOTIDE SEQUENCE [LARGE SCALE GENOMIC DNA]</scope>
    <source>
        <strain evidence="2 3">DSM 103526</strain>
    </source>
</reference>
<dbReference type="RefSeq" id="WP_184311909.1">
    <property type="nucleotide sequence ID" value="NZ_JACHEN010000023.1"/>
</dbReference>
<sequence length="119" mass="13075">MKYQSIITGIGAMALSFLDEKMIILFNENAPAALAEISILHTIEEFLRDIEAGDILVLSGEKYVVTAVGDEANKTFKLMGHCTLKFTGKTEADLPGCIELQGKEIPEIKVGDLLEIQYK</sequence>
<dbReference type="GO" id="GO:0016301">
    <property type="term" value="F:kinase activity"/>
    <property type="evidence" value="ECO:0007669"/>
    <property type="project" value="TreeGrafter"/>
</dbReference>
<dbReference type="GO" id="GO:0009401">
    <property type="term" value="P:phosphoenolpyruvate-dependent sugar phosphotransferase system"/>
    <property type="evidence" value="ECO:0007669"/>
    <property type="project" value="InterPro"/>
</dbReference>
<dbReference type="GO" id="GO:0008982">
    <property type="term" value="F:protein-N(PI)-phosphohistidine-sugar phosphotransferase activity"/>
    <property type="evidence" value="ECO:0007669"/>
    <property type="project" value="InterPro"/>
</dbReference>
<dbReference type="Proteomes" id="UP000579281">
    <property type="component" value="Unassembled WGS sequence"/>
</dbReference>